<organism evidence="1 2">
    <name type="scientific">Candidatus Gallionella acididurans</name>
    <dbReference type="NCBI Taxonomy" id="1796491"/>
    <lineage>
        <taxon>Bacteria</taxon>
        <taxon>Pseudomonadati</taxon>
        <taxon>Pseudomonadota</taxon>
        <taxon>Betaproteobacteria</taxon>
        <taxon>Nitrosomonadales</taxon>
        <taxon>Gallionellaceae</taxon>
        <taxon>Gallionella</taxon>
    </lineage>
</organism>
<reference evidence="1 2" key="2">
    <citation type="submission" date="2016-03" db="EMBL/GenBank/DDBJ databases">
        <title>New uncultured bacterium of the family Gallionellaceae from acid mine drainage: description and reconstruction of genome based on metagenomic analysis of microbial community.</title>
        <authorList>
            <person name="Kadnikov V."/>
            <person name="Ivasenko D."/>
            <person name="Beletsky A."/>
            <person name="Mardanov A."/>
            <person name="Danilova E."/>
            <person name="Pimenov N."/>
            <person name="Karnachuk O."/>
            <person name="Ravin N."/>
        </authorList>
    </citation>
    <scope>NUCLEOTIDE SEQUENCE [LARGE SCALE GENOMIC DNA]</scope>
    <source>
        <strain evidence="1">ShG14-8</strain>
    </source>
</reference>
<gene>
    <name evidence="1" type="ORF">AWT59_2694</name>
</gene>
<dbReference type="Pfam" id="PF09485">
    <property type="entry name" value="CRISPR_Cse2"/>
    <property type="match status" value="1"/>
</dbReference>
<reference evidence="1 2" key="1">
    <citation type="submission" date="2016-02" db="EMBL/GenBank/DDBJ databases">
        <authorList>
            <person name="Wen L."/>
            <person name="He K."/>
            <person name="Yang H."/>
        </authorList>
    </citation>
    <scope>NUCLEOTIDE SEQUENCE [LARGE SCALE GENOMIC DNA]</scope>
    <source>
        <strain evidence="1">ShG14-8</strain>
    </source>
</reference>
<sequence>MNGFIEWLEGLNEKDTKVRAVLRRSLAFDPGAFVPAYPYIEPFLKGEDRPWQREMLYLAAGIWAAHWREGRNGAPLPIGRACAAHQVASGSTNTERRFITLLDSDPDQLPNRLRQMVALLKEQPIDFNDLLKGLLYWNEDQKRTQNTWARDFYRTLNNETATEYQNKKEISE</sequence>
<comment type="caution">
    <text evidence="1">The sequence shown here is derived from an EMBL/GenBank/DDBJ whole genome shotgun (WGS) entry which is preliminary data.</text>
</comment>
<dbReference type="InterPro" id="IPR038287">
    <property type="entry name" value="Cse2_sf"/>
</dbReference>
<evidence type="ECO:0000313" key="2">
    <source>
        <dbReference type="Proteomes" id="UP000070578"/>
    </source>
</evidence>
<dbReference type="EMBL" id="LSLI01000093">
    <property type="protein sequence ID" value="KXS31179.1"/>
    <property type="molecule type" value="Genomic_DNA"/>
</dbReference>
<accession>A0A139BQD5</accession>
<name>A0A139BQD5_9PROT</name>
<dbReference type="Proteomes" id="UP000070578">
    <property type="component" value="Unassembled WGS sequence"/>
</dbReference>
<dbReference type="InterPro" id="IPR013382">
    <property type="entry name" value="CRISPR-assoc_prot_Cse2"/>
</dbReference>
<dbReference type="Gene3D" id="1.10.520.40">
    <property type="entry name" value="CRISPR-associated protein Cse2"/>
    <property type="match status" value="1"/>
</dbReference>
<dbReference type="PATRIC" id="fig|1796491.3.peg.2944"/>
<proteinExistence type="predicted"/>
<evidence type="ECO:0000313" key="1">
    <source>
        <dbReference type="EMBL" id="KXS31179.1"/>
    </source>
</evidence>
<protein>
    <submittedName>
        <fullName evidence="1">CRISPR-associated protein, Cse2 family</fullName>
    </submittedName>
</protein>
<dbReference type="CDD" id="cd09731">
    <property type="entry name" value="Cse2_I-E"/>
    <property type="match status" value="1"/>
</dbReference>
<dbReference type="NCBIfam" id="TIGR02548">
    <property type="entry name" value="casB_cse2"/>
    <property type="match status" value="1"/>
</dbReference>
<dbReference type="AlphaFoldDB" id="A0A139BQD5"/>